<evidence type="ECO:0000313" key="2">
    <source>
        <dbReference type="EMBL" id="VDM22738.1"/>
    </source>
</evidence>
<keyword evidence="1" id="KW-0812">Transmembrane</keyword>
<evidence type="ECO:0000313" key="3">
    <source>
        <dbReference type="Proteomes" id="UP000270924"/>
    </source>
</evidence>
<reference evidence="2 3" key="1">
    <citation type="submission" date="2018-11" db="EMBL/GenBank/DDBJ databases">
        <authorList>
            <consortium name="Pathogen Informatics"/>
        </authorList>
    </citation>
    <scope>NUCLEOTIDE SEQUENCE [LARGE SCALE GENOMIC DNA]</scope>
</reference>
<protein>
    <submittedName>
        <fullName evidence="2">Uncharacterized protein</fullName>
    </submittedName>
</protein>
<proteinExistence type="predicted"/>
<organism evidence="2 3">
    <name type="scientific">Wuchereria bancrofti</name>
    <dbReference type="NCBI Taxonomy" id="6293"/>
    <lineage>
        <taxon>Eukaryota</taxon>
        <taxon>Metazoa</taxon>
        <taxon>Ecdysozoa</taxon>
        <taxon>Nematoda</taxon>
        <taxon>Chromadorea</taxon>
        <taxon>Rhabditida</taxon>
        <taxon>Spirurina</taxon>
        <taxon>Spiruromorpha</taxon>
        <taxon>Filarioidea</taxon>
        <taxon>Onchocercidae</taxon>
        <taxon>Wuchereria</taxon>
    </lineage>
</organism>
<keyword evidence="1" id="KW-1133">Transmembrane helix</keyword>
<sequence length="53" mass="6238">MNVWVGKWMNALWRFINGCHRWMHEFVGMWMDLLVGMYGIFVGMSDVLVGLCV</sequence>
<accession>A0A3P7GJA7</accession>
<dbReference type="Proteomes" id="UP000270924">
    <property type="component" value="Unassembled WGS sequence"/>
</dbReference>
<dbReference type="EMBL" id="UYWW01012971">
    <property type="protein sequence ID" value="VDM22738.1"/>
    <property type="molecule type" value="Genomic_DNA"/>
</dbReference>
<keyword evidence="1" id="KW-0472">Membrane</keyword>
<feature type="transmembrane region" description="Helical" evidence="1">
    <location>
        <begin position="33"/>
        <end position="52"/>
    </location>
</feature>
<evidence type="ECO:0000256" key="1">
    <source>
        <dbReference type="SAM" id="Phobius"/>
    </source>
</evidence>
<keyword evidence="3" id="KW-1185">Reference proteome</keyword>
<dbReference type="AlphaFoldDB" id="A0A3P7GJA7"/>
<dbReference type="InParanoid" id="A0A3P7GJA7"/>
<name>A0A3P7GJA7_WUCBA</name>
<feature type="non-terminal residue" evidence="2">
    <location>
        <position position="53"/>
    </location>
</feature>
<gene>
    <name evidence="2" type="ORF">WBA_LOCUS12636</name>
</gene>